<dbReference type="Pfam" id="PF07947">
    <property type="entry name" value="YhhN"/>
    <property type="match status" value="1"/>
</dbReference>
<comment type="similarity">
    <text evidence="2">Belongs to the TMEM86 family.</text>
</comment>
<evidence type="ECO:0000256" key="2">
    <source>
        <dbReference type="ARBA" id="ARBA00007375"/>
    </source>
</evidence>
<keyword evidence="3 6" id="KW-0812">Transmembrane</keyword>
<dbReference type="Proteomes" id="UP000824007">
    <property type="component" value="Unassembled WGS sequence"/>
</dbReference>
<sequence length="212" mass="22626">MGSPALSIISALLTALWGTVYFRNRKNEKKWPLAFKAAATCMPLGEAFFCCLSGGFQNPVCMGIAAGAFFCAAADVLLELHFLSGMGVFALGHVCFLAALLSAAPLSGRHLIFFLLLFAASLLFHGRKLPQTGALALPIVLYGALLSAMTAAALAVFPQAPGAAAGALLFYISDNMICLRLYRPDHSDTFSAFVLIFYYSAIWLLCSSACFF</sequence>
<dbReference type="GO" id="GO:0016787">
    <property type="term" value="F:hydrolase activity"/>
    <property type="evidence" value="ECO:0007669"/>
    <property type="project" value="TreeGrafter"/>
</dbReference>
<evidence type="ECO:0000256" key="4">
    <source>
        <dbReference type="ARBA" id="ARBA00022989"/>
    </source>
</evidence>
<feature type="transmembrane region" description="Helical" evidence="6">
    <location>
        <begin position="6"/>
        <end position="22"/>
    </location>
</feature>
<keyword evidence="5 6" id="KW-0472">Membrane</keyword>
<name>A0A9D2C656_9FIRM</name>
<evidence type="ECO:0000256" key="1">
    <source>
        <dbReference type="ARBA" id="ARBA00004141"/>
    </source>
</evidence>
<feature type="transmembrane region" description="Helical" evidence="6">
    <location>
        <begin position="133"/>
        <end position="157"/>
    </location>
</feature>
<protein>
    <submittedName>
        <fullName evidence="7">Lysoplasmalogenase</fullName>
    </submittedName>
</protein>
<evidence type="ECO:0000256" key="5">
    <source>
        <dbReference type="ARBA" id="ARBA00023136"/>
    </source>
</evidence>
<evidence type="ECO:0000313" key="7">
    <source>
        <dbReference type="EMBL" id="HIY59605.1"/>
    </source>
</evidence>
<dbReference type="PANTHER" id="PTHR31885">
    <property type="entry name" value="GH04784P"/>
    <property type="match status" value="1"/>
</dbReference>
<dbReference type="AlphaFoldDB" id="A0A9D2C656"/>
<reference evidence="7" key="1">
    <citation type="journal article" date="2021" name="PeerJ">
        <title>Extensive microbial diversity within the chicken gut microbiome revealed by metagenomics and culture.</title>
        <authorList>
            <person name="Gilroy R."/>
            <person name="Ravi A."/>
            <person name="Getino M."/>
            <person name="Pursley I."/>
            <person name="Horton D.L."/>
            <person name="Alikhan N.F."/>
            <person name="Baker D."/>
            <person name="Gharbi K."/>
            <person name="Hall N."/>
            <person name="Watson M."/>
            <person name="Adriaenssens E.M."/>
            <person name="Foster-Nyarko E."/>
            <person name="Jarju S."/>
            <person name="Secka A."/>
            <person name="Antonio M."/>
            <person name="Oren A."/>
            <person name="Chaudhuri R.R."/>
            <person name="La Ragione R."/>
            <person name="Hildebrand F."/>
            <person name="Pallen M.J."/>
        </authorList>
    </citation>
    <scope>NUCLEOTIDE SEQUENCE</scope>
    <source>
        <strain evidence="7">ChiSxjej3B15-24422</strain>
    </source>
</reference>
<feature type="transmembrane region" description="Helical" evidence="6">
    <location>
        <begin position="189"/>
        <end position="211"/>
    </location>
</feature>
<evidence type="ECO:0000313" key="8">
    <source>
        <dbReference type="Proteomes" id="UP000824007"/>
    </source>
</evidence>
<organism evidence="7 8">
    <name type="scientific">Candidatus Eisenbergiella pullistercoris</name>
    <dbReference type="NCBI Taxonomy" id="2838555"/>
    <lineage>
        <taxon>Bacteria</taxon>
        <taxon>Bacillati</taxon>
        <taxon>Bacillota</taxon>
        <taxon>Clostridia</taxon>
        <taxon>Lachnospirales</taxon>
        <taxon>Lachnospiraceae</taxon>
        <taxon>Eisenbergiella</taxon>
    </lineage>
</organism>
<evidence type="ECO:0000256" key="6">
    <source>
        <dbReference type="SAM" id="Phobius"/>
    </source>
</evidence>
<evidence type="ECO:0000256" key="3">
    <source>
        <dbReference type="ARBA" id="ARBA00022692"/>
    </source>
</evidence>
<feature type="transmembrane region" description="Helical" evidence="6">
    <location>
        <begin position="85"/>
        <end position="104"/>
    </location>
</feature>
<dbReference type="InterPro" id="IPR012506">
    <property type="entry name" value="TMEM86B-like"/>
</dbReference>
<gene>
    <name evidence="7" type="ORF">H9831_02820</name>
</gene>
<comment type="caution">
    <text evidence="7">The sequence shown here is derived from an EMBL/GenBank/DDBJ whole genome shotgun (WGS) entry which is preliminary data.</text>
</comment>
<keyword evidence="4 6" id="KW-1133">Transmembrane helix</keyword>
<feature type="transmembrane region" description="Helical" evidence="6">
    <location>
        <begin position="163"/>
        <end position="182"/>
    </location>
</feature>
<dbReference type="PANTHER" id="PTHR31885:SF6">
    <property type="entry name" value="GH04784P"/>
    <property type="match status" value="1"/>
</dbReference>
<dbReference type="GO" id="GO:0016020">
    <property type="term" value="C:membrane"/>
    <property type="evidence" value="ECO:0007669"/>
    <property type="project" value="UniProtKB-SubCell"/>
</dbReference>
<dbReference type="EMBL" id="DXDD01000036">
    <property type="protein sequence ID" value="HIY59605.1"/>
    <property type="molecule type" value="Genomic_DNA"/>
</dbReference>
<accession>A0A9D2C656</accession>
<feature type="transmembrane region" description="Helical" evidence="6">
    <location>
        <begin position="110"/>
        <end position="126"/>
    </location>
</feature>
<reference evidence="7" key="2">
    <citation type="submission" date="2021-04" db="EMBL/GenBank/DDBJ databases">
        <authorList>
            <person name="Gilroy R."/>
        </authorList>
    </citation>
    <scope>NUCLEOTIDE SEQUENCE</scope>
    <source>
        <strain evidence="7">ChiSxjej3B15-24422</strain>
    </source>
</reference>
<proteinExistence type="inferred from homology"/>
<comment type="subcellular location">
    <subcellularLocation>
        <location evidence="1">Membrane</location>
        <topology evidence="1">Multi-pass membrane protein</topology>
    </subcellularLocation>
</comment>